<sequence>MKKTKRANGEGSIWTEIRNGRTYYRGAAVVGYELDGKPIRKTLGSFERQEVVKKLREMQVLVDKNLFIEPSKKPFADYFKDWIFNHKQNKIAASSFETYESEYRLRIKDSKLGKIKMENLNVTNLQQHFNELSINYPVTTVQKSYDIVRYCLNYAEKVEDIYKNPMKFVEIEKRRKTPPNRSMPMSASQQKIFVKHLDNDYYLDNFIYCALATGGRLGEITALSRDDLIGKIVHYNKQYRNIPHITSDGHRKWKKEITIPKSEKSNREVPITDATLLIFKKQMQINKRMANDPDNNFIDRNLIFCDENGNYIEKKRPARRVKAICEKIGLPPFTFHELRHSYATRLYEQGVPIRTIQLLLGHEDIRTTEIYVTVLDDPKKSAVSMLDGII</sequence>
<evidence type="ECO:0000256" key="4">
    <source>
        <dbReference type="ARBA" id="ARBA00023172"/>
    </source>
</evidence>
<keyword evidence="4" id="KW-0233">DNA recombination</keyword>
<comment type="similarity">
    <text evidence="1">Belongs to the 'phage' integrase family.</text>
</comment>
<dbReference type="PANTHER" id="PTHR30349:SF64">
    <property type="entry name" value="PROPHAGE INTEGRASE INTD-RELATED"/>
    <property type="match status" value="1"/>
</dbReference>
<dbReference type="OrthoDB" id="9803188at2"/>
<dbReference type="EMBL" id="LSDG01000022">
    <property type="protein sequence ID" value="KXB67201.1"/>
    <property type="molecule type" value="Genomic_DNA"/>
</dbReference>
<evidence type="ECO:0000256" key="1">
    <source>
        <dbReference type="ARBA" id="ARBA00008857"/>
    </source>
</evidence>
<dbReference type="RefSeq" id="WP_068367262.1">
    <property type="nucleotide sequence ID" value="NZ_KQ960172.1"/>
</dbReference>
<name>A0A134AHL3_9FIRM</name>
<dbReference type="InterPro" id="IPR010998">
    <property type="entry name" value="Integrase_recombinase_N"/>
</dbReference>
<dbReference type="Pfam" id="PF14659">
    <property type="entry name" value="Phage_int_SAM_3"/>
    <property type="match status" value="1"/>
</dbReference>
<dbReference type="InterPro" id="IPR050090">
    <property type="entry name" value="Tyrosine_recombinase_XerCD"/>
</dbReference>
<dbReference type="PATRIC" id="fig|755172.3.peg.646"/>
<evidence type="ECO:0000256" key="3">
    <source>
        <dbReference type="ARBA" id="ARBA00023125"/>
    </source>
</evidence>
<feature type="domain" description="Tyr recombinase" evidence="5">
    <location>
        <begin position="176"/>
        <end position="384"/>
    </location>
</feature>
<keyword evidence="7" id="KW-1185">Reference proteome</keyword>
<dbReference type="InterPro" id="IPR013762">
    <property type="entry name" value="Integrase-like_cat_sf"/>
</dbReference>
<dbReference type="InterPro" id="IPR002104">
    <property type="entry name" value="Integrase_catalytic"/>
</dbReference>
<evidence type="ECO:0000259" key="5">
    <source>
        <dbReference type="PROSITE" id="PS51898"/>
    </source>
</evidence>
<keyword evidence="2" id="KW-0229">DNA integration</keyword>
<dbReference type="AlphaFoldDB" id="A0A134AHL3"/>
<evidence type="ECO:0000256" key="2">
    <source>
        <dbReference type="ARBA" id="ARBA00022908"/>
    </source>
</evidence>
<evidence type="ECO:0000313" key="7">
    <source>
        <dbReference type="Proteomes" id="UP000070442"/>
    </source>
</evidence>
<comment type="caution">
    <text evidence="6">The sequence shown here is derived from an EMBL/GenBank/DDBJ whole genome shotgun (WGS) entry which is preliminary data.</text>
</comment>
<evidence type="ECO:0000313" key="6">
    <source>
        <dbReference type="EMBL" id="KXB67201.1"/>
    </source>
</evidence>
<dbReference type="STRING" id="755172.HMPREF1863_00673"/>
<dbReference type="GO" id="GO:0003677">
    <property type="term" value="F:DNA binding"/>
    <property type="evidence" value="ECO:0007669"/>
    <property type="project" value="UniProtKB-KW"/>
</dbReference>
<gene>
    <name evidence="6" type="ORF">HMPREF1863_00673</name>
</gene>
<dbReference type="PROSITE" id="PS51898">
    <property type="entry name" value="TYR_RECOMBINASE"/>
    <property type="match status" value="1"/>
</dbReference>
<accession>A0A134AHL3</accession>
<dbReference type="Gene3D" id="1.10.150.130">
    <property type="match status" value="1"/>
</dbReference>
<proteinExistence type="inferred from homology"/>
<protein>
    <submittedName>
        <fullName evidence="6">Site-specific recombinase, phage integrase family</fullName>
    </submittedName>
</protein>
<dbReference type="Proteomes" id="UP000070442">
    <property type="component" value="Unassembled WGS sequence"/>
</dbReference>
<dbReference type="InterPro" id="IPR011010">
    <property type="entry name" value="DNA_brk_join_enz"/>
</dbReference>
<dbReference type="GO" id="GO:0015074">
    <property type="term" value="P:DNA integration"/>
    <property type="evidence" value="ECO:0007669"/>
    <property type="project" value="UniProtKB-KW"/>
</dbReference>
<dbReference type="GO" id="GO:0006310">
    <property type="term" value="P:DNA recombination"/>
    <property type="evidence" value="ECO:0007669"/>
    <property type="project" value="UniProtKB-KW"/>
</dbReference>
<organism evidence="6 7">
    <name type="scientific">Aedoeadaptatus coxii</name>
    <dbReference type="NCBI Taxonomy" id="755172"/>
    <lineage>
        <taxon>Bacteria</taxon>
        <taxon>Bacillati</taxon>
        <taxon>Bacillota</taxon>
        <taxon>Tissierellia</taxon>
        <taxon>Tissierellales</taxon>
        <taxon>Peptoniphilaceae</taxon>
        <taxon>Aedoeadaptatus</taxon>
    </lineage>
</organism>
<dbReference type="PANTHER" id="PTHR30349">
    <property type="entry name" value="PHAGE INTEGRASE-RELATED"/>
    <property type="match status" value="1"/>
</dbReference>
<dbReference type="SUPFAM" id="SSF56349">
    <property type="entry name" value="DNA breaking-rejoining enzymes"/>
    <property type="match status" value="1"/>
</dbReference>
<dbReference type="InterPro" id="IPR004107">
    <property type="entry name" value="Integrase_SAM-like_N"/>
</dbReference>
<keyword evidence="3" id="KW-0238">DNA-binding</keyword>
<dbReference type="Gene3D" id="1.10.443.10">
    <property type="entry name" value="Intergrase catalytic core"/>
    <property type="match status" value="1"/>
</dbReference>
<dbReference type="CDD" id="cd01189">
    <property type="entry name" value="INT_ICEBs1_C_like"/>
    <property type="match status" value="1"/>
</dbReference>
<dbReference type="Pfam" id="PF00589">
    <property type="entry name" value="Phage_integrase"/>
    <property type="match status" value="1"/>
</dbReference>
<reference evidence="7" key="1">
    <citation type="submission" date="2016-01" db="EMBL/GenBank/DDBJ databases">
        <authorList>
            <person name="Mitreva M."/>
            <person name="Pepin K.H."/>
            <person name="Mihindukulasuriya K.A."/>
            <person name="Fulton R."/>
            <person name="Fronick C."/>
            <person name="O'Laughlin M."/>
            <person name="Miner T."/>
            <person name="Herter B."/>
            <person name="Rosa B.A."/>
            <person name="Cordes M."/>
            <person name="Tomlinson C."/>
            <person name="Wollam A."/>
            <person name="Palsikar V.B."/>
            <person name="Mardis E.R."/>
            <person name="Wilson R.K."/>
        </authorList>
    </citation>
    <scope>NUCLEOTIDE SEQUENCE [LARGE SCALE GENOMIC DNA]</scope>
    <source>
        <strain evidence="7">DNF00729</strain>
    </source>
</reference>